<dbReference type="InterPro" id="IPR041899">
    <property type="entry name" value="MAGE_WH2"/>
</dbReference>
<feature type="region of interest" description="Disordered" evidence="1">
    <location>
        <begin position="1"/>
        <end position="104"/>
    </location>
</feature>
<dbReference type="InterPro" id="IPR002190">
    <property type="entry name" value="MHD_dom"/>
</dbReference>
<gene>
    <name evidence="3" type="primary">MAGEB3</name>
</gene>
<reference evidence="3 4" key="1">
    <citation type="journal article" date="2011" name="Nature">
        <title>A high-resolution map of human evolutionary constraint using 29 mammals.</title>
        <authorList>
            <person name="Lindblad-Toh K."/>
            <person name="Garber M."/>
            <person name="Zuk O."/>
            <person name="Lin M.F."/>
            <person name="Parker B.J."/>
            <person name="Washietl S."/>
            <person name="Kheradpour P."/>
            <person name="Ernst J."/>
            <person name="Jordan G."/>
            <person name="Mauceli E."/>
            <person name="Ward L.D."/>
            <person name="Lowe C.B."/>
            <person name="Holloway A.K."/>
            <person name="Clamp M."/>
            <person name="Gnerre S."/>
            <person name="Alfoldi J."/>
            <person name="Beal K."/>
            <person name="Chang J."/>
            <person name="Clawson H."/>
            <person name="Cuff J."/>
            <person name="Di Palma F."/>
            <person name="Fitzgerald S."/>
            <person name="Flicek P."/>
            <person name="Guttman M."/>
            <person name="Hubisz M.J."/>
            <person name="Jaffe D.B."/>
            <person name="Jungreis I."/>
            <person name="Kent W.J."/>
            <person name="Kostka D."/>
            <person name="Lara M."/>
            <person name="Martins A.L."/>
            <person name="Massingham T."/>
            <person name="Moltke I."/>
            <person name="Raney B.J."/>
            <person name="Rasmussen M.D."/>
            <person name="Robinson J."/>
            <person name="Stark A."/>
            <person name="Vilella A.J."/>
            <person name="Wen J."/>
            <person name="Xie X."/>
            <person name="Zody M.C."/>
            <person name="Baldwin J."/>
            <person name="Bloom T."/>
            <person name="Chin C.W."/>
            <person name="Heiman D."/>
            <person name="Nicol R."/>
            <person name="Nusbaum C."/>
            <person name="Young S."/>
            <person name="Wilkinson J."/>
            <person name="Worley K.C."/>
            <person name="Kovar C.L."/>
            <person name="Muzny D.M."/>
            <person name="Gibbs R.A."/>
            <person name="Cree A."/>
            <person name="Dihn H.H."/>
            <person name="Fowler G."/>
            <person name="Jhangiani S."/>
            <person name="Joshi V."/>
            <person name="Lee S."/>
            <person name="Lewis L.R."/>
            <person name="Nazareth L.V."/>
            <person name="Okwuonu G."/>
            <person name="Santibanez J."/>
            <person name="Warren W.C."/>
            <person name="Mardis E.R."/>
            <person name="Weinstock G.M."/>
            <person name="Wilson R.K."/>
            <person name="Delehaunty K."/>
            <person name="Dooling D."/>
            <person name="Fronik C."/>
            <person name="Fulton L."/>
            <person name="Fulton B."/>
            <person name="Graves T."/>
            <person name="Minx P."/>
            <person name="Sodergren E."/>
            <person name="Birney E."/>
            <person name="Margulies E.H."/>
            <person name="Herrero J."/>
            <person name="Green E.D."/>
            <person name="Haussler D."/>
            <person name="Siepel A."/>
            <person name="Goldman N."/>
            <person name="Pollard K.S."/>
            <person name="Pedersen J.S."/>
            <person name="Lander E.S."/>
            <person name="Kellis M."/>
        </authorList>
    </citation>
    <scope>NUCLEOTIDE SEQUENCE [LARGE SCALE GENOMIC DNA]</scope>
</reference>
<evidence type="ECO:0000313" key="4">
    <source>
        <dbReference type="Proteomes" id="UP000001074"/>
    </source>
</evidence>
<accession>G1QAY7</accession>
<evidence type="ECO:0000259" key="2">
    <source>
        <dbReference type="PROSITE" id="PS50838"/>
    </source>
</evidence>
<reference evidence="3" key="3">
    <citation type="submission" date="2025-09" db="UniProtKB">
        <authorList>
            <consortium name="Ensembl"/>
        </authorList>
    </citation>
    <scope>IDENTIFICATION</scope>
</reference>
<dbReference type="OMA" id="WAKVNQT"/>
<organism evidence="3 4">
    <name type="scientific">Myotis lucifugus</name>
    <name type="common">Little brown bat</name>
    <dbReference type="NCBI Taxonomy" id="59463"/>
    <lineage>
        <taxon>Eukaryota</taxon>
        <taxon>Metazoa</taxon>
        <taxon>Chordata</taxon>
        <taxon>Craniata</taxon>
        <taxon>Vertebrata</taxon>
        <taxon>Euteleostomi</taxon>
        <taxon>Mammalia</taxon>
        <taxon>Eutheria</taxon>
        <taxon>Laurasiatheria</taxon>
        <taxon>Chiroptera</taxon>
        <taxon>Yangochiroptera</taxon>
        <taxon>Vespertilionidae</taxon>
        <taxon>Myotis</taxon>
    </lineage>
</organism>
<proteinExistence type="predicted"/>
<dbReference type="GO" id="GO:0005634">
    <property type="term" value="C:nucleus"/>
    <property type="evidence" value="ECO:0007669"/>
    <property type="project" value="TreeGrafter"/>
</dbReference>
<dbReference type="EMBL" id="AAPE02010502">
    <property type="status" value="NOT_ANNOTATED_CDS"/>
    <property type="molecule type" value="Genomic_DNA"/>
</dbReference>
<dbReference type="HOGENOM" id="CLU_039582_1_0_1"/>
<dbReference type="InParanoid" id="G1QAY7"/>
<evidence type="ECO:0000256" key="1">
    <source>
        <dbReference type="SAM" id="MobiDB-lite"/>
    </source>
</evidence>
<feature type="compositionally biased region" description="Polar residues" evidence="1">
    <location>
        <begin position="35"/>
        <end position="48"/>
    </location>
</feature>
<dbReference type="PANTHER" id="PTHR11736">
    <property type="entry name" value="MELANOMA-ASSOCIATED ANTIGEN MAGE ANTIGEN"/>
    <property type="match status" value="1"/>
</dbReference>
<protein>
    <submittedName>
        <fullName evidence="3">MAGE family member B3</fullName>
    </submittedName>
</protein>
<dbReference type="STRING" id="59463.ENSMLUP00000020870"/>
<evidence type="ECO:0000313" key="3">
    <source>
        <dbReference type="Ensembl" id="ENSMLUP00000020870.1"/>
    </source>
</evidence>
<feature type="compositionally biased region" description="Low complexity" evidence="1">
    <location>
        <begin position="87"/>
        <end position="98"/>
    </location>
</feature>
<dbReference type="FunCoup" id="G1QAY7">
    <property type="interactions" value="68"/>
</dbReference>
<dbReference type="SMART" id="SM01392">
    <property type="entry name" value="MAGE_N"/>
    <property type="match status" value="1"/>
</dbReference>
<feature type="domain" description="MAGE" evidence="2">
    <location>
        <begin position="105"/>
        <end position="304"/>
    </location>
</feature>
<dbReference type="Ensembl" id="ENSMLUT00000013246.2">
    <property type="protein sequence ID" value="ENSMLUP00000020870.1"/>
    <property type="gene ID" value="ENSMLUG00000013246.2"/>
</dbReference>
<dbReference type="InterPro" id="IPR041898">
    <property type="entry name" value="MAGE_WH1"/>
</dbReference>
<dbReference type="Proteomes" id="UP000001074">
    <property type="component" value="Unassembled WGS sequence"/>
</dbReference>
<dbReference type="GeneTree" id="ENSGT00940000164194"/>
<dbReference type="SMART" id="SM01373">
    <property type="entry name" value="MAGE"/>
    <property type="match status" value="1"/>
</dbReference>
<name>G1QAY7_MYOLU</name>
<dbReference type="Gene3D" id="1.10.10.1200">
    <property type="entry name" value="MAGE homology domain, winged helix WH1 motif"/>
    <property type="match status" value="1"/>
</dbReference>
<dbReference type="Pfam" id="PF01454">
    <property type="entry name" value="MAGE"/>
    <property type="match status" value="1"/>
</dbReference>
<dbReference type="InterPro" id="IPR037445">
    <property type="entry name" value="MAGE"/>
</dbReference>
<reference evidence="3" key="2">
    <citation type="submission" date="2025-08" db="UniProtKB">
        <authorList>
            <consortium name="Ensembl"/>
        </authorList>
    </citation>
    <scope>IDENTIFICATION</scope>
</reference>
<dbReference type="Gene3D" id="1.10.10.1210">
    <property type="entry name" value="MAGE homology domain, winged helix WH2 motif"/>
    <property type="match status" value="1"/>
</dbReference>
<feature type="compositionally biased region" description="Polar residues" evidence="1">
    <location>
        <begin position="63"/>
        <end position="74"/>
    </location>
</feature>
<dbReference type="GO" id="GO:0000122">
    <property type="term" value="P:negative regulation of transcription by RNA polymerase II"/>
    <property type="evidence" value="ECO:0007669"/>
    <property type="project" value="TreeGrafter"/>
</dbReference>
<dbReference type="InterPro" id="IPR021072">
    <property type="entry name" value="MAGE_N"/>
</dbReference>
<keyword evidence="4" id="KW-1185">Reference proteome</keyword>
<dbReference type="PANTHER" id="PTHR11736:SF53">
    <property type="entry name" value="MELANOMA-ASSOCIATED ANTIGEN B3"/>
    <property type="match status" value="1"/>
</dbReference>
<dbReference type="FunFam" id="1.10.10.1200:FF:000007">
    <property type="entry name" value="Melanoma-associated antigen C2"/>
    <property type="match status" value="1"/>
</dbReference>
<dbReference type="AlphaFoldDB" id="G1QAY7"/>
<dbReference type="Pfam" id="PF12440">
    <property type="entry name" value="MAGE_N"/>
    <property type="match status" value="1"/>
</dbReference>
<feature type="compositionally biased region" description="Basic residues" evidence="1">
    <location>
        <begin position="1"/>
        <end position="17"/>
    </location>
</feature>
<sequence length="326" mass="37154">MPRCQKNKLHTREKHHQAQGETQGLRGAKEKALPSSPSAPLQAVSQSKPARMSCRIRRCSHKAPSTITKSASHTKLSKGVNCKTENKQSSSKTSPSKAKSQRDPLTEMSNILVQFLMQMYKKKKPIKKADMLKIIHKKYKNSFSEILSRASFNIEVVFGVDLKEVDGMKHLYNLVNKMDLPNNGRVHRGRGFPKTGLLMTILGVIFMKGNCATEQKIWEFLNKMKIYAGKRHFIFGEPKKLITQDFVKLKYLEYRQVPGSDPPCYEFLWGPRAYAETSKMKVLQFFAKINQTIPSAFTSWYEEALQDEKERAQAPIPLRADTNAMA</sequence>
<dbReference type="PROSITE" id="PS50838">
    <property type="entry name" value="MAGE"/>
    <property type="match status" value="1"/>
</dbReference>
<dbReference type="eggNOG" id="KOG4562">
    <property type="taxonomic scope" value="Eukaryota"/>
</dbReference>
<dbReference type="FunFam" id="1.10.10.1210:FF:000001">
    <property type="entry name" value="melanoma-associated antigen D1"/>
    <property type="match status" value="1"/>
</dbReference>